<feature type="chain" id="PRO_5035265391" description="Secreted protein" evidence="1">
    <location>
        <begin position="26"/>
        <end position="196"/>
    </location>
</feature>
<evidence type="ECO:0000313" key="3">
    <source>
        <dbReference type="Proteomes" id="UP000789390"/>
    </source>
</evidence>
<organism evidence="2 3">
    <name type="scientific">Daphnia galeata</name>
    <dbReference type="NCBI Taxonomy" id="27404"/>
    <lineage>
        <taxon>Eukaryota</taxon>
        <taxon>Metazoa</taxon>
        <taxon>Ecdysozoa</taxon>
        <taxon>Arthropoda</taxon>
        <taxon>Crustacea</taxon>
        <taxon>Branchiopoda</taxon>
        <taxon>Diplostraca</taxon>
        <taxon>Cladocera</taxon>
        <taxon>Anomopoda</taxon>
        <taxon>Daphniidae</taxon>
        <taxon>Daphnia</taxon>
    </lineage>
</organism>
<evidence type="ECO:0000313" key="2">
    <source>
        <dbReference type="EMBL" id="CAH0112879.1"/>
    </source>
</evidence>
<protein>
    <recommendedName>
        <fullName evidence="4">Secreted protein</fullName>
    </recommendedName>
</protein>
<evidence type="ECO:0008006" key="4">
    <source>
        <dbReference type="Google" id="ProtNLM"/>
    </source>
</evidence>
<keyword evidence="3" id="KW-1185">Reference proteome</keyword>
<dbReference type="EMBL" id="CAKKLH010000333">
    <property type="protein sequence ID" value="CAH0112879.1"/>
    <property type="molecule type" value="Genomic_DNA"/>
</dbReference>
<accession>A0A8J2S4M4</accession>
<gene>
    <name evidence="2" type="ORF">DGAL_LOCUS16678</name>
</gene>
<name>A0A8J2S4M4_9CRUS</name>
<proteinExistence type="predicted"/>
<dbReference type="Proteomes" id="UP000789390">
    <property type="component" value="Unassembled WGS sequence"/>
</dbReference>
<evidence type="ECO:0000256" key="1">
    <source>
        <dbReference type="SAM" id="SignalP"/>
    </source>
</evidence>
<dbReference type="AlphaFoldDB" id="A0A8J2S4M4"/>
<keyword evidence="1" id="KW-0732">Signal</keyword>
<feature type="signal peptide" evidence="1">
    <location>
        <begin position="1"/>
        <end position="25"/>
    </location>
</feature>
<reference evidence="2" key="1">
    <citation type="submission" date="2021-11" db="EMBL/GenBank/DDBJ databases">
        <authorList>
            <person name="Schell T."/>
        </authorList>
    </citation>
    <scope>NUCLEOTIDE SEQUENCE</scope>
    <source>
        <strain evidence="2">M5</strain>
    </source>
</reference>
<sequence length="196" mass="21922">MWLTHLTSLASLLVRKFLHHQLVMAVRVLDPFTSRVVILEAVHATGLVAVLQDEAVDHVPDHLVAVTGHLLEILIHEFVHGHDPRVADVTGPTAVIGLAFFVICQFKRLFPRISVRISFTLQCPLLDESMGRTLKRLKGSSGSVVDFVEKTWLSTHYKILDIARPLIQLWGSLPPAHTHLQHVVSALRFRPGRSAH</sequence>
<comment type="caution">
    <text evidence="2">The sequence shown here is derived from an EMBL/GenBank/DDBJ whole genome shotgun (WGS) entry which is preliminary data.</text>
</comment>